<dbReference type="PANTHER" id="PTHR31668">
    <property type="entry name" value="GLUCOSE TRANSPORT TRANSCRIPTION REGULATOR RGT1-RELATED-RELATED"/>
    <property type="match status" value="1"/>
</dbReference>
<dbReference type="SMART" id="SM00066">
    <property type="entry name" value="GAL4"/>
    <property type="match status" value="1"/>
</dbReference>
<dbReference type="SMART" id="SM00906">
    <property type="entry name" value="Fungal_trans"/>
    <property type="match status" value="1"/>
</dbReference>
<reference evidence="5" key="1">
    <citation type="submission" date="2023-02" db="EMBL/GenBank/DDBJ databases">
        <title>Identification and recombinant expression of a fungal hydrolase from Papiliotrema laurentii that hydrolyzes apple cutin and clears colloidal polyester polyurethane.</title>
        <authorList>
            <consortium name="DOE Joint Genome Institute"/>
            <person name="Roman V.A."/>
            <person name="Bojanowski C."/>
            <person name="Crable B.R."/>
            <person name="Wagner D.N."/>
            <person name="Hung C.S."/>
            <person name="Nadeau L.J."/>
            <person name="Schratz L."/>
            <person name="Haridas S."/>
            <person name="Pangilinan J."/>
            <person name="Lipzen A."/>
            <person name="Na H."/>
            <person name="Yan M."/>
            <person name="Ng V."/>
            <person name="Grigoriev I.V."/>
            <person name="Spatafora J.W."/>
            <person name="Barlow D."/>
            <person name="Biffinger J."/>
            <person name="Kelley-Loughnane N."/>
            <person name="Varaljay V.A."/>
            <person name="Crookes-Goodson W.J."/>
        </authorList>
    </citation>
    <scope>NUCLEOTIDE SEQUENCE</scope>
    <source>
        <strain evidence="5">5307AH</strain>
    </source>
</reference>
<dbReference type="GO" id="GO:0003677">
    <property type="term" value="F:DNA binding"/>
    <property type="evidence" value="ECO:0007669"/>
    <property type="project" value="InterPro"/>
</dbReference>
<dbReference type="Gene3D" id="4.10.240.10">
    <property type="entry name" value="Zn(2)-C6 fungal-type DNA-binding domain"/>
    <property type="match status" value="1"/>
</dbReference>
<evidence type="ECO:0000313" key="6">
    <source>
        <dbReference type="Proteomes" id="UP001182556"/>
    </source>
</evidence>
<evidence type="ECO:0000256" key="1">
    <source>
        <dbReference type="ARBA" id="ARBA00022723"/>
    </source>
</evidence>
<comment type="caution">
    <text evidence="5">The sequence shown here is derived from an EMBL/GenBank/DDBJ whole genome shotgun (WGS) entry which is preliminary data.</text>
</comment>
<dbReference type="Proteomes" id="UP001182556">
    <property type="component" value="Unassembled WGS sequence"/>
</dbReference>
<protein>
    <submittedName>
        <fullName evidence="5">Fungal-specific transcription factor domain-containing protein</fullName>
    </submittedName>
</protein>
<feature type="compositionally biased region" description="Basic residues" evidence="3">
    <location>
        <begin position="34"/>
        <end position="46"/>
    </location>
</feature>
<dbReference type="PROSITE" id="PS00463">
    <property type="entry name" value="ZN2_CY6_FUNGAL_1"/>
    <property type="match status" value="1"/>
</dbReference>
<accession>A0AAD9FSZ7</accession>
<feature type="compositionally biased region" description="Polar residues" evidence="3">
    <location>
        <begin position="244"/>
        <end position="260"/>
    </location>
</feature>
<dbReference type="InterPro" id="IPR036864">
    <property type="entry name" value="Zn2-C6_fun-type_DNA-bd_sf"/>
</dbReference>
<evidence type="ECO:0000313" key="5">
    <source>
        <dbReference type="EMBL" id="KAK1925593.1"/>
    </source>
</evidence>
<evidence type="ECO:0000259" key="4">
    <source>
        <dbReference type="PROSITE" id="PS50048"/>
    </source>
</evidence>
<dbReference type="InterPro" id="IPR050797">
    <property type="entry name" value="Carb_Metab_Trans_Reg"/>
</dbReference>
<keyword evidence="1" id="KW-0479">Metal-binding</keyword>
<dbReference type="GO" id="GO:0008270">
    <property type="term" value="F:zinc ion binding"/>
    <property type="evidence" value="ECO:0007669"/>
    <property type="project" value="InterPro"/>
</dbReference>
<feature type="region of interest" description="Disordered" evidence="3">
    <location>
        <begin position="244"/>
        <end position="285"/>
    </location>
</feature>
<feature type="region of interest" description="Disordered" evidence="3">
    <location>
        <begin position="1"/>
        <end position="68"/>
    </location>
</feature>
<dbReference type="EMBL" id="JAODAN010000003">
    <property type="protein sequence ID" value="KAK1925593.1"/>
    <property type="molecule type" value="Genomic_DNA"/>
</dbReference>
<gene>
    <name evidence="5" type="ORF">DB88DRAFT_484435</name>
</gene>
<dbReference type="GO" id="GO:0000981">
    <property type="term" value="F:DNA-binding transcription factor activity, RNA polymerase II-specific"/>
    <property type="evidence" value="ECO:0007669"/>
    <property type="project" value="InterPro"/>
</dbReference>
<dbReference type="CDD" id="cd00067">
    <property type="entry name" value="GAL4"/>
    <property type="match status" value="1"/>
</dbReference>
<sequence length="723" mass="79671">MSSTRLEGQSIHSGPGPAVGTAPQAPDSSDKPPLKKRRTTTSKPRPRSQSSNGAAEGEVTDKPKRTPSCDLCRARKVRCVKSEGQDRCEGCQNLNQRCEFTHERKKPGPANSYARPPSPRPSAQAQVFSMPFMPDHGHSFAESSFSGARSHPQFPPPPKTDSPVFPEFDFNPFEGPFLNESSWATNTQQHLRQVDLPFLPISPSTLMHPVPGDHESTEESPQGSFPWMSTPHWDHGETTSAIAQTTSSGGTWDAGPSTSHAHPAGTGPAGRDVTNGLKGKVVKPPRDRGVRHVEEVIEWSAMMRILHAYHAHLYPLMPIVHWPSFSQQLIAREDEKSDAWRAFLLSLIAYSIIQLPRSTLAFIPVPELRKIHQRCYAESKKLQNQRYPEIALVDISMLYCRHIYLGTLGLTNLADVTLSQAIRLSHAMNLHDERLCPDGFNVVEREMRRRTFWLLYGSDRTITALTASPLYIYDADLCLPLPMSLDDNLLTPSGAFPQPHGTTPVLAGFHFNTRLLRLLGTVLTSHRTITSSSSNPGNDPFPILNLPPYPVTPPRPSRHFLDELDKILADLPPPLQLYNAAAGVPTPNGSIEGEADHKDAAAFGTCRANLLVTQALVRFAIRQYAKALGEPDAGEPEKDWAEKDVLGLLESMSPESLAANGDSLRLKVLFVASSLLDKYPSSAEGHSYVSDFLGVYTRILQESHTSLLEVDRSGEASREVSPH</sequence>
<evidence type="ECO:0000256" key="3">
    <source>
        <dbReference type="SAM" id="MobiDB-lite"/>
    </source>
</evidence>
<name>A0AAD9FSZ7_PAPLA</name>
<dbReference type="CDD" id="cd12148">
    <property type="entry name" value="fungal_TF_MHR"/>
    <property type="match status" value="1"/>
</dbReference>
<dbReference type="InterPro" id="IPR007219">
    <property type="entry name" value="XnlR_reg_dom"/>
</dbReference>
<dbReference type="GO" id="GO:0006351">
    <property type="term" value="P:DNA-templated transcription"/>
    <property type="evidence" value="ECO:0007669"/>
    <property type="project" value="InterPro"/>
</dbReference>
<dbReference type="PANTHER" id="PTHR31668:SF30">
    <property type="entry name" value="ZN(II)2CYS6 TRANSCRIPTION FACTOR (EUROFUNG)"/>
    <property type="match status" value="1"/>
</dbReference>
<dbReference type="SUPFAM" id="SSF57701">
    <property type="entry name" value="Zn2/Cys6 DNA-binding domain"/>
    <property type="match status" value="1"/>
</dbReference>
<dbReference type="AlphaFoldDB" id="A0AAD9FSZ7"/>
<evidence type="ECO:0000256" key="2">
    <source>
        <dbReference type="ARBA" id="ARBA00023242"/>
    </source>
</evidence>
<proteinExistence type="predicted"/>
<organism evidence="5 6">
    <name type="scientific">Papiliotrema laurentii</name>
    <name type="common">Cryptococcus laurentii</name>
    <dbReference type="NCBI Taxonomy" id="5418"/>
    <lineage>
        <taxon>Eukaryota</taxon>
        <taxon>Fungi</taxon>
        <taxon>Dikarya</taxon>
        <taxon>Basidiomycota</taxon>
        <taxon>Agaricomycotina</taxon>
        <taxon>Tremellomycetes</taxon>
        <taxon>Tremellales</taxon>
        <taxon>Rhynchogastremaceae</taxon>
        <taxon>Papiliotrema</taxon>
    </lineage>
</organism>
<feature type="domain" description="Zn(2)-C6 fungal-type" evidence="4">
    <location>
        <begin position="68"/>
        <end position="100"/>
    </location>
</feature>
<feature type="region of interest" description="Disordered" evidence="3">
    <location>
        <begin position="99"/>
        <end position="125"/>
    </location>
</feature>
<keyword evidence="2" id="KW-0539">Nucleus</keyword>
<keyword evidence="6" id="KW-1185">Reference proteome</keyword>
<dbReference type="PROSITE" id="PS50048">
    <property type="entry name" value="ZN2_CY6_FUNGAL_2"/>
    <property type="match status" value="1"/>
</dbReference>
<feature type="compositionally biased region" description="Polar residues" evidence="3">
    <location>
        <begin position="1"/>
        <end position="12"/>
    </location>
</feature>
<dbReference type="Pfam" id="PF04082">
    <property type="entry name" value="Fungal_trans"/>
    <property type="match status" value="1"/>
</dbReference>
<dbReference type="InterPro" id="IPR001138">
    <property type="entry name" value="Zn2Cys6_DnaBD"/>
</dbReference>